<feature type="region of interest" description="Disordered" evidence="1">
    <location>
        <begin position="441"/>
        <end position="491"/>
    </location>
</feature>
<evidence type="ECO:0000256" key="1">
    <source>
        <dbReference type="SAM" id="MobiDB-lite"/>
    </source>
</evidence>
<reference evidence="3" key="1">
    <citation type="submission" date="2013-12" db="EMBL/GenBank/DDBJ databases">
        <authorList>
            <person name="Aslett M."/>
        </authorList>
    </citation>
    <scope>NUCLEOTIDE SEQUENCE [LARGE SCALE GENOMIC DNA]</scope>
    <source>
        <strain evidence="3">Lindley</strain>
    </source>
</reference>
<dbReference type="AlphaFoldDB" id="A0A183C6B0"/>
<feature type="region of interest" description="Disordered" evidence="1">
    <location>
        <begin position="98"/>
        <end position="169"/>
    </location>
</feature>
<dbReference type="InterPro" id="IPR013087">
    <property type="entry name" value="Znf_C2H2_type"/>
</dbReference>
<feature type="region of interest" description="Disordered" evidence="1">
    <location>
        <begin position="504"/>
        <end position="539"/>
    </location>
</feature>
<proteinExistence type="predicted"/>
<protein>
    <submittedName>
        <fullName evidence="4">C2H2-type domain-containing protein</fullName>
    </submittedName>
</protein>
<evidence type="ECO:0000313" key="4">
    <source>
        <dbReference type="WBParaSite" id="GPLIN_000840500"/>
    </source>
</evidence>
<feature type="domain" description="C2H2-type" evidence="2">
    <location>
        <begin position="7"/>
        <end position="28"/>
    </location>
</feature>
<dbReference type="PROSITE" id="PS00028">
    <property type="entry name" value="ZINC_FINGER_C2H2_1"/>
    <property type="match status" value="1"/>
</dbReference>
<feature type="compositionally biased region" description="Polar residues" evidence="1">
    <location>
        <begin position="528"/>
        <end position="539"/>
    </location>
</feature>
<evidence type="ECO:0000259" key="2">
    <source>
        <dbReference type="PROSITE" id="PS00028"/>
    </source>
</evidence>
<dbReference type="Gene3D" id="3.30.160.60">
    <property type="entry name" value="Classic Zinc Finger"/>
    <property type="match status" value="2"/>
</dbReference>
<dbReference type="SMART" id="SM00355">
    <property type="entry name" value="ZnF_C2H2"/>
    <property type="match status" value="6"/>
</dbReference>
<keyword evidence="3" id="KW-1185">Reference proteome</keyword>
<organism evidence="3 4">
    <name type="scientific">Globodera pallida</name>
    <name type="common">Potato cyst nematode worm</name>
    <name type="synonym">Heterodera pallida</name>
    <dbReference type="NCBI Taxonomy" id="36090"/>
    <lineage>
        <taxon>Eukaryota</taxon>
        <taxon>Metazoa</taxon>
        <taxon>Ecdysozoa</taxon>
        <taxon>Nematoda</taxon>
        <taxon>Chromadorea</taxon>
        <taxon>Rhabditida</taxon>
        <taxon>Tylenchina</taxon>
        <taxon>Tylenchomorpha</taxon>
        <taxon>Tylenchoidea</taxon>
        <taxon>Heteroderidae</taxon>
        <taxon>Heteroderinae</taxon>
        <taxon>Globodera</taxon>
    </lineage>
</organism>
<dbReference type="InterPro" id="IPR055987">
    <property type="entry name" value="DUF7565"/>
</dbReference>
<dbReference type="Proteomes" id="UP000050741">
    <property type="component" value="Unassembled WGS sequence"/>
</dbReference>
<feature type="compositionally biased region" description="Polar residues" evidence="1">
    <location>
        <begin position="507"/>
        <end position="519"/>
    </location>
</feature>
<name>A0A183C6B0_GLOPA</name>
<evidence type="ECO:0000313" key="3">
    <source>
        <dbReference type="Proteomes" id="UP000050741"/>
    </source>
</evidence>
<reference evidence="4" key="3">
    <citation type="submission" date="2016-06" db="UniProtKB">
        <authorList>
            <consortium name="WormBaseParasite"/>
        </authorList>
    </citation>
    <scope>IDENTIFICATION</scope>
</reference>
<dbReference type="WBParaSite" id="GPLIN_000840500">
    <property type="protein sequence ID" value="GPLIN_000840500"/>
    <property type="gene ID" value="GPLIN_000840500"/>
</dbReference>
<sequence length="680" mass="75609">MSLTAKCSLCSDEFSSIDDLEAHISADHFNCLPFECEKCKFAKFPTEFAIKRHYEEDHGLSEYFVRYRVSREIYEKKQKVRECLERCLCQSSPADVGNSHPSQIGGGVGKTTTISVEYPHHPSHHQQQYQQQSHHHLHESEFLASSKNRRNVPSPDLFQSPPHNQHRTSLPTTIASEMRHHQSELLGSDISGQEHDTVHEFDQMGTSSLMGNLLEHIKPDMDGNVLSHFDQLYAADIATQNVESGGTKGLDKITVQQQANEQHDLGSLLANHKTPQLPALGVGSTGVNVVNTGLIGKPLQHSANGSAAPITSLVAHPTPGGGAAHRKPPELQCHVCKAMVVNRSTSLMYHVNVKHLKLAIFKCKQCGEEFLWNRPAANRHAKRHGGDESLIENNTERLFPILNRHRREYFNLTHGKAISNSPGLSTVQDQSVVGNDEQKMELDGQTYAPKAETADGADELGEAKRRKTAEVDESHEREQMEKEGDNHSTPNTILAQLVDIARGGGDSNANSSVSPSARQPTDAVGPIPSSSASQAQDEGSSKVQKSIKCGGCGDLVINQEWILLNHVNTKHLHLPLYKCFSCDKPFENYLRSYAVRHAKFYHAGDESLLLDQRELFWGKLRSTTEAELNIEVSGAKQLNDSAIKHFKRFRPDQKVSYIKCFRQCPTSDSIRLFSLCLLLL</sequence>
<reference evidence="3" key="2">
    <citation type="submission" date="2014-05" db="EMBL/GenBank/DDBJ databases">
        <title>The genome and life-stage specific transcriptomes of Globodera pallida elucidate key aspects of plant parasitism by a cyst nematode.</title>
        <authorList>
            <person name="Cotton J.A."/>
            <person name="Lilley C.J."/>
            <person name="Jones L.M."/>
            <person name="Kikuchi T."/>
            <person name="Reid A.J."/>
            <person name="Thorpe P."/>
            <person name="Tsai I.J."/>
            <person name="Beasley H."/>
            <person name="Blok V."/>
            <person name="Cock P.J.A."/>
            <person name="Van den Akker S.E."/>
            <person name="Holroyd N."/>
            <person name="Hunt M."/>
            <person name="Mantelin S."/>
            <person name="Naghra H."/>
            <person name="Pain A."/>
            <person name="Palomares-Rius J.E."/>
            <person name="Zarowiecki M."/>
            <person name="Berriman M."/>
            <person name="Jones J.T."/>
            <person name="Urwin P.E."/>
        </authorList>
    </citation>
    <scope>NUCLEOTIDE SEQUENCE [LARGE SCALE GENOMIC DNA]</scope>
    <source>
        <strain evidence="3">Lindley</strain>
    </source>
</reference>
<dbReference type="Pfam" id="PF24446">
    <property type="entry name" value="DUF7565"/>
    <property type="match status" value="1"/>
</dbReference>
<accession>A0A183C6B0</accession>
<feature type="compositionally biased region" description="Basic and acidic residues" evidence="1">
    <location>
        <begin position="468"/>
        <end position="486"/>
    </location>
</feature>